<dbReference type="AlphaFoldDB" id="F1YRI0"/>
<comment type="caution">
    <text evidence="1">The sequence shown here is derived from an EMBL/GenBank/DDBJ whole genome shotgun (WGS) entry which is preliminary data.</text>
</comment>
<proteinExistence type="predicted"/>
<gene>
    <name evidence="1" type="ORF">APO_0513</name>
</gene>
<dbReference type="InterPro" id="IPR019596">
    <property type="entry name" value="Phage_Mu_GpM_tail_tub"/>
</dbReference>
<evidence type="ECO:0000313" key="2">
    <source>
        <dbReference type="Proteomes" id="UP000018454"/>
    </source>
</evidence>
<dbReference type="OrthoDB" id="8410207at2"/>
<dbReference type="EMBL" id="AEUP01000010">
    <property type="protein sequence ID" value="EGE48665.1"/>
    <property type="molecule type" value="Genomic_DNA"/>
</dbReference>
<dbReference type="RefSeq" id="WP_006115535.1">
    <property type="nucleotide sequence ID" value="NZ_AEUP01000010.1"/>
</dbReference>
<reference evidence="1 2" key="1">
    <citation type="journal article" date="2011" name="Science">
        <title>Drosophila microbiome modulates host developmental and metabolic homeostasis via insulin signaling.</title>
        <authorList>
            <person name="Shin S.C."/>
            <person name="Kim S.H."/>
            <person name="You H."/>
            <person name="Kim B."/>
            <person name="Kim A.C."/>
            <person name="Lee K.A."/>
            <person name="Yoon J.H."/>
            <person name="Ryu J.H."/>
            <person name="Lee W.J."/>
        </authorList>
    </citation>
    <scope>NUCLEOTIDE SEQUENCE [LARGE SCALE GENOMIC DNA]</scope>
    <source>
        <strain evidence="1 2">DM001</strain>
    </source>
</reference>
<evidence type="ECO:0000313" key="1">
    <source>
        <dbReference type="EMBL" id="EGE48665.1"/>
    </source>
</evidence>
<organism evidence="1 2">
    <name type="scientific">Acetobacter pomorum DM001</name>
    <dbReference type="NCBI Taxonomy" id="945681"/>
    <lineage>
        <taxon>Bacteria</taxon>
        <taxon>Pseudomonadati</taxon>
        <taxon>Pseudomonadota</taxon>
        <taxon>Alphaproteobacteria</taxon>
        <taxon>Acetobacterales</taxon>
        <taxon>Acetobacteraceae</taxon>
        <taxon>Acetobacter</taxon>
    </lineage>
</organism>
<dbReference type="Pfam" id="PF10618">
    <property type="entry name" value="Tail_tube"/>
    <property type="match status" value="1"/>
</dbReference>
<protein>
    <submittedName>
        <fullName evidence="1">Uncharacterized protein</fullName>
    </submittedName>
</protein>
<name>F1YRI0_9PROT</name>
<accession>F1YRI0</accession>
<sequence>MAQSVGIVAVWWNGQKYDCQKGSSLRLSGVRNVTQVAGMTAHRSQEFQAGEVKATTLLLKGQSLATFSPGDEGELQFKADTGQTWVSPDAFITDAPTMTDDGGKCPVTWNFSTYSEIVK</sequence>
<dbReference type="Proteomes" id="UP000018454">
    <property type="component" value="Unassembled WGS sequence"/>
</dbReference>